<dbReference type="RefSeq" id="WP_155309467.1">
    <property type="nucleotide sequence ID" value="NZ_AP021879.1"/>
</dbReference>
<evidence type="ECO:0000313" key="3">
    <source>
        <dbReference type="Proteomes" id="UP000422108"/>
    </source>
</evidence>
<sequence length="206" mass="23192">MGKRFGPEDLNQSNGESLNKLRKSDLIDLTLRLRDFGIDLYERLNQDSSNSSRPPSSDSPYKCKMISDGVEQSNPEGQKREDEDVDSEPLDGEEKNAQEQKDSDNCQDTVKRNAGRQPGSQGFWRKEKPQPDHFVDHHPQQCIICSAKLAKQAAAHTGFYTYELEKTKNGLKPLIVIIARCVHAAMTILKDPAKGMNRFLRDASAM</sequence>
<reference evidence="2 3" key="1">
    <citation type="submission" date="2019-11" db="EMBL/GenBank/DDBJ databases">
        <title>Comparative genomics of hydrocarbon-degrading Desulfosarcina strains.</title>
        <authorList>
            <person name="Watanabe M."/>
            <person name="Kojima H."/>
            <person name="Fukui M."/>
        </authorList>
    </citation>
    <scope>NUCLEOTIDE SEQUENCE [LARGE SCALE GENOMIC DNA]</scope>
    <source>
        <strain evidence="3">oXyS1</strain>
    </source>
</reference>
<gene>
    <name evidence="2" type="ORF">DSCOOX_12840</name>
</gene>
<feature type="region of interest" description="Disordered" evidence="1">
    <location>
        <begin position="1"/>
        <end position="24"/>
    </location>
</feature>
<keyword evidence="3" id="KW-1185">Reference proteome</keyword>
<organism evidence="2 3">
    <name type="scientific">Desulfosarcina ovata subsp. ovata</name>
    <dbReference type="NCBI Taxonomy" id="2752305"/>
    <lineage>
        <taxon>Bacteria</taxon>
        <taxon>Pseudomonadati</taxon>
        <taxon>Thermodesulfobacteriota</taxon>
        <taxon>Desulfobacteria</taxon>
        <taxon>Desulfobacterales</taxon>
        <taxon>Desulfosarcinaceae</taxon>
        <taxon>Desulfosarcina</taxon>
    </lineage>
</organism>
<feature type="compositionally biased region" description="Low complexity" evidence="1">
    <location>
        <begin position="48"/>
        <end position="60"/>
    </location>
</feature>
<evidence type="ECO:0000256" key="1">
    <source>
        <dbReference type="SAM" id="MobiDB-lite"/>
    </source>
</evidence>
<name>A0A5K8A6V7_9BACT</name>
<proteinExistence type="predicted"/>
<accession>A0A5K8A6V7</accession>
<dbReference type="EMBL" id="AP021879">
    <property type="protein sequence ID" value="BBO88104.1"/>
    <property type="molecule type" value="Genomic_DNA"/>
</dbReference>
<dbReference type="Proteomes" id="UP000422108">
    <property type="component" value="Chromosome"/>
</dbReference>
<evidence type="ECO:0000313" key="2">
    <source>
        <dbReference type="EMBL" id="BBO88104.1"/>
    </source>
</evidence>
<feature type="compositionally biased region" description="Basic and acidic residues" evidence="1">
    <location>
        <begin position="92"/>
        <end position="104"/>
    </location>
</feature>
<feature type="region of interest" description="Disordered" evidence="1">
    <location>
        <begin position="43"/>
        <end position="132"/>
    </location>
</feature>
<dbReference type="AlphaFoldDB" id="A0A5K8A6V7"/>
<protein>
    <submittedName>
        <fullName evidence="2">Uncharacterized protein</fullName>
    </submittedName>
</protein>